<feature type="transmembrane region" description="Helical" evidence="4">
    <location>
        <begin position="317"/>
        <end position="339"/>
    </location>
</feature>
<feature type="transmembrane region" description="Helical" evidence="4">
    <location>
        <begin position="163"/>
        <end position="184"/>
    </location>
</feature>
<dbReference type="Pfam" id="PF07695">
    <property type="entry name" value="7TMR-DISM_7TM"/>
    <property type="match status" value="1"/>
</dbReference>
<name>A0A7Z0QQ26_9GAMM</name>
<dbReference type="GO" id="GO:0005886">
    <property type="term" value="C:plasma membrane"/>
    <property type="evidence" value="ECO:0007669"/>
    <property type="project" value="TreeGrafter"/>
</dbReference>
<dbReference type="AlphaFoldDB" id="A0A7Z0QQ26"/>
<comment type="caution">
    <text evidence="6">The sequence shown here is derived from an EMBL/GenBank/DDBJ whole genome shotgun (WGS) entry which is preliminary data.</text>
</comment>
<dbReference type="NCBIfam" id="TIGR00254">
    <property type="entry name" value="GGDEF"/>
    <property type="match status" value="1"/>
</dbReference>
<dbReference type="GO" id="GO:0052621">
    <property type="term" value="F:diguanylate cyclase activity"/>
    <property type="evidence" value="ECO:0007669"/>
    <property type="project" value="UniProtKB-EC"/>
</dbReference>
<dbReference type="InterPro" id="IPR011623">
    <property type="entry name" value="7TMR_DISM_rcpt_extracell_dom1"/>
</dbReference>
<dbReference type="EC" id="2.7.7.65" evidence="2"/>
<feature type="domain" description="GGDEF" evidence="5">
    <location>
        <begin position="584"/>
        <end position="717"/>
    </location>
</feature>
<keyword evidence="4" id="KW-0472">Membrane</keyword>
<evidence type="ECO:0000256" key="1">
    <source>
        <dbReference type="ARBA" id="ARBA00001946"/>
    </source>
</evidence>
<dbReference type="RefSeq" id="WP_180543413.1">
    <property type="nucleotide sequence ID" value="NZ_JACCJZ010000005.1"/>
</dbReference>
<dbReference type="EMBL" id="JACCJZ010000005">
    <property type="protein sequence ID" value="NYZ61650.1"/>
    <property type="molecule type" value="Genomic_DNA"/>
</dbReference>
<dbReference type="GO" id="GO:0043709">
    <property type="term" value="P:cell adhesion involved in single-species biofilm formation"/>
    <property type="evidence" value="ECO:0007669"/>
    <property type="project" value="TreeGrafter"/>
</dbReference>
<feature type="transmembrane region" description="Helical" evidence="4">
    <location>
        <begin position="221"/>
        <end position="240"/>
    </location>
</feature>
<keyword evidence="4" id="KW-1133">Transmembrane helix</keyword>
<dbReference type="InterPro" id="IPR043128">
    <property type="entry name" value="Rev_trsase/Diguanyl_cyclase"/>
</dbReference>
<dbReference type="PANTHER" id="PTHR45138:SF9">
    <property type="entry name" value="DIGUANYLATE CYCLASE DGCM-RELATED"/>
    <property type="match status" value="1"/>
</dbReference>
<dbReference type="GO" id="GO:1902201">
    <property type="term" value="P:negative regulation of bacterial-type flagellum-dependent cell motility"/>
    <property type="evidence" value="ECO:0007669"/>
    <property type="project" value="TreeGrafter"/>
</dbReference>
<dbReference type="Proteomes" id="UP000589896">
    <property type="component" value="Unassembled WGS sequence"/>
</dbReference>
<accession>A0A7Z0QQ26</accession>
<dbReference type="FunFam" id="3.30.70.270:FF:000001">
    <property type="entry name" value="Diguanylate cyclase domain protein"/>
    <property type="match status" value="1"/>
</dbReference>
<evidence type="ECO:0000256" key="4">
    <source>
        <dbReference type="SAM" id="Phobius"/>
    </source>
</evidence>
<evidence type="ECO:0000259" key="5">
    <source>
        <dbReference type="PROSITE" id="PS50887"/>
    </source>
</evidence>
<dbReference type="SMART" id="SM00267">
    <property type="entry name" value="GGDEF"/>
    <property type="match status" value="1"/>
</dbReference>
<dbReference type="InterPro" id="IPR050469">
    <property type="entry name" value="Diguanylate_Cyclase"/>
</dbReference>
<feature type="transmembrane region" description="Helical" evidence="4">
    <location>
        <begin position="284"/>
        <end position="305"/>
    </location>
</feature>
<evidence type="ECO:0000313" key="6">
    <source>
        <dbReference type="EMBL" id="NYZ61650.1"/>
    </source>
</evidence>
<feature type="transmembrane region" description="Helical" evidence="4">
    <location>
        <begin position="261"/>
        <end position="278"/>
    </location>
</feature>
<dbReference type="CDD" id="cd01949">
    <property type="entry name" value="GGDEF"/>
    <property type="match status" value="1"/>
</dbReference>
<gene>
    <name evidence="6" type="ORF">H0E82_02555</name>
</gene>
<reference evidence="6 7" key="1">
    <citation type="submission" date="2020-07" db="EMBL/GenBank/DDBJ databases">
        <title>isolation of Luteimonas sp. SJ-16.</title>
        <authorList>
            <person name="Huang X.-X."/>
            <person name="Xu L."/>
            <person name="Sun J.-Q."/>
        </authorList>
    </citation>
    <scope>NUCLEOTIDE SEQUENCE [LARGE SCALE GENOMIC DNA]</scope>
    <source>
        <strain evidence="6 7">SJ-16</strain>
    </source>
</reference>
<proteinExistence type="predicted"/>
<evidence type="ECO:0000256" key="3">
    <source>
        <dbReference type="ARBA" id="ARBA00034247"/>
    </source>
</evidence>
<dbReference type="Pfam" id="PF00990">
    <property type="entry name" value="GGDEF"/>
    <property type="match status" value="1"/>
</dbReference>
<dbReference type="PANTHER" id="PTHR45138">
    <property type="entry name" value="REGULATORY COMPONENTS OF SENSORY TRANSDUCTION SYSTEM"/>
    <property type="match status" value="1"/>
</dbReference>
<dbReference type="InterPro" id="IPR000160">
    <property type="entry name" value="GGDEF_dom"/>
</dbReference>
<organism evidence="6 7">
    <name type="scientific">Luteimonas deserti</name>
    <dbReference type="NCBI Taxonomy" id="2752306"/>
    <lineage>
        <taxon>Bacteria</taxon>
        <taxon>Pseudomonadati</taxon>
        <taxon>Pseudomonadota</taxon>
        <taxon>Gammaproteobacteria</taxon>
        <taxon>Lysobacterales</taxon>
        <taxon>Lysobacteraceae</taxon>
        <taxon>Luteimonas</taxon>
    </lineage>
</organism>
<feature type="transmembrane region" description="Helical" evidence="4">
    <location>
        <begin position="191"/>
        <end position="209"/>
    </location>
</feature>
<protein>
    <recommendedName>
        <fullName evidence="2">diguanylate cyclase</fullName>
        <ecNumber evidence="2">2.7.7.65</ecNumber>
    </recommendedName>
</protein>
<comment type="catalytic activity">
    <reaction evidence="3">
        <text>2 GTP = 3',3'-c-di-GMP + 2 diphosphate</text>
        <dbReference type="Rhea" id="RHEA:24898"/>
        <dbReference type="ChEBI" id="CHEBI:33019"/>
        <dbReference type="ChEBI" id="CHEBI:37565"/>
        <dbReference type="ChEBI" id="CHEBI:58805"/>
        <dbReference type="EC" id="2.7.7.65"/>
    </reaction>
</comment>
<feature type="transmembrane region" description="Helical" evidence="4">
    <location>
        <begin position="345"/>
        <end position="366"/>
    </location>
</feature>
<keyword evidence="7" id="KW-1185">Reference proteome</keyword>
<keyword evidence="4" id="KW-0812">Transmembrane</keyword>
<dbReference type="SUPFAM" id="SSF55073">
    <property type="entry name" value="Nucleotide cyclase"/>
    <property type="match status" value="1"/>
</dbReference>
<evidence type="ECO:0000256" key="2">
    <source>
        <dbReference type="ARBA" id="ARBA00012528"/>
    </source>
</evidence>
<dbReference type="PROSITE" id="PS50887">
    <property type="entry name" value="GGDEF"/>
    <property type="match status" value="1"/>
</dbReference>
<evidence type="ECO:0000313" key="7">
    <source>
        <dbReference type="Proteomes" id="UP000589896"/>
    </source>
</evidence>
<dbReference type="InterPro" id="IPR029787">
    <property type="entry name" value="Nucleotide_cyclase"/>
</dbReference>
<sequence>MAVDRAGAMPGHRWALAACLGLLVGLFAMLMASTQLRPGALQPVEVIGDAGEARFGAAARLLRLRFDLPPTEPTQGRWALWFPREPVTGLHLVRDDGWRSETRDFFEVGDDEGMFPNGYGFVLPSDWHGPIELDVRYDGVMQARVAPVLARAGEVRRIERSGVAVSAALYGALLALATLALSLAYASRDRLFLGFFGVVFALVLLLQAANGHLYGLPAGRLFGFWGLQGVAALALLYAAAMQWLIEAYAMPRGHRWARTSRGVAVALVVLAALCLLNIPALAPLAWPVTALGWAVSGMVAVAMLYDASRRGVRLAGGVLVPGAIAVAGGLWMALVRLGLVGETSLLHFAYQGALVVFVFALGLALISRISDYRDQRDRDRLARLDTERKMQREMARANLTTALQTQLSGVDPGQLPWQGFRLLMDYLLPLVPHESCVAVLRGYQGRDHLLVEPADALPAFEHEIQRRGLILRRQATAGIALQQPVQASAGGPVVAMEALVPLQVRAPGWAVLLLRRAGGDGFTTEEMSVIGELLRLVQLQVDQAAAAVKLRRSAEMDALTGTMNRRTIDLWVERTFAEAERSGRPVSVLFVDLDHFKSVNDRFGHACGDDCLRAVSVALRSVLSDADMFGRYGGEEFIAVLPGHDGAEARAIGERMRTAVENVDLRHEGQRVRLTVSIGIATRQKGEDDPAAAIARADKALYAAKRQGRNCVQVAPAIFS</sequence>
<dbReference type="Gene3D" id="3.30.70.270">
    <property type="match status" value="1"/>
</dbReference>
<comment type="cofactor">
    <cofactor evidence="1">
        <name>Mg(2+)</name>
        <dbReference type="ChEBI" id="CHEBI:18420"/>
    </cofactor>
</comment>